<gene>
    <name evidence="14" type="ORF">O3M35_006973</name>
</gene>
<dbReference type="PRINTS" id="PR00407">
    <property type="entry name" value="EUMOPTERIN"/>
</dbReference>
<evidence type="ECO:0000256" key="1">
    <source>
        <dbReference type="ARBA" id="ARBA00001924"/>
    </source>
</evidence>
<dbReference type="Gene3D" id="2.60.40.650">
    <property type="match status" value="1"/>
</dbReference>
<evidence type="ECO:0000256" key="5">
    <source>
        <dbReference type="ARBA" id="ARBA00004971"/>
    </source>
</evidence>
<dbReference type="InterPro" id="IPR000572">
    <property type="entry name" value="OxRdtase_Mopterin-bd_dom"/>
</dbReference>
<evidence type="ECO:0000256" key="3">
    <source>
        <dbReference type="ARBA" id="ARBA00004569"/>
    </source>
</evidence>
<organism evidence="14 15">
    <name type="scientific">Rhynocoris fuscipes</name>
    <dbReference type="NCBI Taxonomy" id="488301"/>
    <lineage>
        <taxon>Eukaryota</taxon>
        <taxon>Metazoa</taxon>
        <taxon>Ecdysozoa</taxon>
        <taxon>Arthropoda</taxon>
        <taxon>Hexapoda</taxon>
        <taxon>Insecta</taxon>
        <taxon>Pterygota</taxon>
        <taxon>Neoptera</taxon>
        <taxon>Paraneoptera</taxon>
        <taxon>Hemiptera</taxon>
        <taxon>Heteroptera</taxon>
        <taxon>Panheteroptera</taxon>
        <taxon>Cimicomorpha</taxon>
        <taxon>Reduviidae</taxon>
        <taxon>Harpactorinae</taxon>
        <taxon>Harpactorini</taxon>
        <taxon>Rhynocoris</taxon>
    </lineage>
</organism>
<keyword evidence="11" id="KW-0408">Iron</keyword>
<dbReference type="PANTHER" id="PTHR19372:SF7">
    <property type="entry name" value="SULFITE OXIDASE, MITOCHONDRIAL"/>
    <property type="match status" value="1"/>
</dbReference>
<dbReference type="InterPro" id="IPR001199">
    <property type="entry name" value="Cyt_B5-like_heme/steroid-bd"/>
</dbReference>
<dbReference type="FunFam" id="3.10.120.10:FF:000007">
    <property type="entry name" value="Sulfite oxidase, mitochondrial"/>
    <property type="match status" value="1"/>
</dbReference>
<comment type="caution">
    <text evidence="14">The sequence shown here is derived from an EMBL/GenBank/DDBJ whole genome shotgun (WGS) entry which is preliminary data.</text>
</comment>
<sequence>MNTGFRLYRLLKRNYKLFNIRITANFSSSYQENDYNQRNSNRQYEGYLKRFALITSVGLAFGVTLVSLNKDDDKTNDKYGAYIPNLPTYKMSEVAKHKDTDTRIWTTYRQGVYDITDYIHQHPGGSDVMKAVAGTSMDPYWKLYAFHEKNYIFETLERYRIGNLDKEDVPAIDGTDIWANEPKRHPSLKMPSEKPFCVEPQPQFLVQNYFTPNELFFVRNHLPVPDIDPSTYKLEVTGIGIDGTQSFTLEDIKKMPKHTINCAIQCCGNRRSEMSKIKMVEGLNWDIAAIGNAEWTGVRLCEFLEQLDICEFVGAEHVKFEGYDRTPQNVPFGSSMPLLKALDPRGEVLLAYEMNGEPLSRDHGFPLRLLIPGTAGARSVKWLAKIILSNEESDSHYYAGEYKGFSPNVTWENVDFSTAPAVEELPVISAICVPSDGCEVDLNTETDICVKGYSYSGGGRRIIRVDLTCDRGNTWHTANLLKEGKKELRAGQNHWDWTLWEANIPITEDLAAKKEFQIHVKAVDNSYSTQPECFRNIWNLRGIANVAYHKITIKVKPKQRSDVSPECR</sequence>
<dbReference type="GO" id="GO:0043546">
    <property type="term" value="F:molybdopterin cofactor binding"/>
    <property type="evidence" value="ECO:0007669"/>
    <property type="project" value="TreeGrafter"/>
</dbReference>
<dbReference type="SUPFAM" id="SSF56524">
    <property type="entry name" value="Oxidoreductase molybdopterin-binding domain"/>
    <property type="match status" value="1"/>
</dbReference>
<keyword evidence="10" id="KW-0560">Oxidoreductase</keyword>
<evidence type="ECO:0000256" key="6">
    <source>
        <dbReference type="ARBA" id="ARBA00012505"/>
    </source>
</evidence>
<dbReference type="Pfam" id="PF00173">
    <property type="entry name" value="Cyt-b5"/>
    <property type="match status" value="1"/>
</dbReference>
<dbReference type="Pfam" id="PF00174">
    <property type="entry name" value="Oxidored_molyb"/>
    <property type="match status" value="1"/>
</dbReference>
<evidence type="ECO:0000256" key="8">
    <source>
        <dbReference type="ARBA" id="ARBA00022617"/>
    </source>
</evidence>
<dbReference type="SUPFAM" id="SSF55856">
    <property type="entry name" value="Cytochrome b5-like heme/steroid binding domain"/>
    <property type="match status" value="1"/>
</dbReference>
<accession>A0AAW1DH27</accession>
<dbReference type="PRINTS" id="PR00363">
    <property type="entry name" value="CYTOCHROMEB5"/>
</dbReference>
<comment type="cofactor">
    <cofactor evidence="2">
        <name>heme b</name>
        <dbReference type="ChEBI" id="CHEBI:60344"/>
    </cofactor>
</comment>
<comment type="pathway">
    <text evidence="5">Energy metabolism; sulfur metabolism.</text>
</comment>
<evidence type="ECO:0000256" key="2">
    <source>
        <dbReference type="ARBA" id="ARBA00001970"/>
    </source>
</evidence>
<dbReference type="AlphaFoldDB" id="A0AAW1DH27"/>
<dbReference type="GO" id="GO:0006790">
    <property type="term" value="P:sulfur compound metabolic process"/>
    <property type="evidence" value="ECO:0007669"/>
    <property type="project" value="TreeGrafter"/>
</dbReference>
<comment type="subcellular location">
    <subcellularLocation>
        <location evidence="3">Mitochondrion intermembrane space</location>
    </subcellularLocation>
</comment>
<feature type="domain" description="Cytochrome b5 heme-binding" evidence="13">
    <location>
        <begin position="86"/>
        <end position="165"/>
    </location>
</feature>
<name>A0AAW1DH27_9HEMI</name>
<evidence type="ECO:0000313" key="15">
    <source>
        <dbReference type="Proteomes" id="UP001461498"/>
    </source>
</evidence>
<dbReference type="Gene3D" id="3.90.420.10">
    <property type="entry name" value="Oxidoreductase, molybdopterin-binding domain"/>
    <property type="match status" value="1"/>
</dbReference>
<comment type="cofactor">
    <cofactor evidence="1">
        <name>Mo-molybdopterin</name>
        <dbReference type="ChEBI" id="CHEBI:71302"/>
    </cofactor>
</comment>
<keyword evidence="7" id="KW-0500">Molybdenum</keyword>
<keyword evidence="15" id="KW-1185">Reference proteome</keyword>
<evidence type="ECO:0000313" key="14">
    <source>
        <dbReference type="EMBL" id="KAK9509717.1"/>
    </source>
</evidence>
<dbReference type="EC" id="1.8.3.1" evidence="6"/>
<keyword evidence="12" id="KW-0496">Mitochondrion</keyword>
<dbReference type="PANTHER" id="PTHR19372">
    <property type="entry name" value="SULFITE REDUCTASE"/>
    <property type="match status" value="1"/>
</dbReference>
<dbReference type="GO" id="GO:0020037">
    <property type="term" value="F:heme binding"/>
    <property type="evidence" value="ECO:0007669"/>
    <property type="project" value="TreeGrafter"/>
</dbReference>
<dbReference type="InterPro" id="IPR014756">
    <property type="entry name" value="Ig_E-set"/>
</dbReference>
<dbReference type="GO" id="GO:0005758">
    <property type="term" value="C:mitochondrial intermembrane space"/>
    <property type="evidence" value="ECO:0007669"/>
    <property type="project" value="UniProtKB-SubCell"/>
</dbReference>
<dbReference type="GO" id="GO:0008482">
    <property type="term" value="F:sulfite oxidase activity"/>
    <property type="evidence" value="ECO:0007669"/>
    <property type="project" value="UniProtKB-EC"/>
</dbReference>
<dbReference type="CDD" id="cd02111">
    <property type="entry name" value="eukary_SO_Moco"/>
    <property type="match status" value="1"/>
</dbReference>
<dbReference type="GO" id="GO:0030151">
    <property type="term" value="F:molybdenum ion binding"/>
    <property type="evidence" value="ECO:0007669"/>
    <property type="project" value="InterPro"/>
</dbReference>
<dbReference type="Pfam" id="PF03404">
    <property type="entry name" value="Mo-co_dimer"/>
    <property type="match status" value="1"/>
</dbReference>
<dbReference type="PROSITE" id="PS50255">
    <property type="entry name" value="CYTOCHROME_B5_2"/>
    <property type="match status" value="1"/>
</dbReference>
<dbReference type="SUPFAM" id="SSF81296">
    <property type="entry name" value="E set domains"/>
    <property type="match status" value="1"/>
</dbReference>
<reference evidence="14 15" key="1">
    <citation type="submission" date="2022-12" db="EMBL/GenBank/DDBJ databases">
        <title>Chromosome-level genome assembly of true bugs.</title>
        <authorList>
            <person name="Ma L."/>
            <person name="Li H."/>
        </authorList>
    </citation>
    <scope>NUCLEOTIDE SEQUENCE [LARGE SCALE GENOMIC DNA]</scope>
    <source>
        <strain evidence="14">Lab_2022b</strain>
    </source>
</reference>
<evidence type="ECO:0000256" key="11">
    <source>
        <dbReference type="ARBA" id="ARBA00023004"/>
    </source>
</evidence>
<dbReference type="InterPro" id="IPR036400">
    <property type="entry name" value="Cyt_B5-like_heme/steroid_sf"/>
</dbReference>
<evidence type="ECO:0000256" key="4">
    <source>
        <dbReference type="ARBA" id="ARBA00004678"/>
    </source>
</evidence>
<dbReference type="FunFam" id="3.90.420.10:FF:000002">
    <property type="entry name" value="sulfite oxidase, mitochondrial"/>
    <property type="match status" value="1"/>
</dbReference>
<dbReference type="Gene3D" id="3.10.120.10">
    <property type="entry name" value="Cytochrome b5-like heme/steroid binding domain"/>
    <property type="match status" value="1"/>
</dbReference>
<protein>
    <recommendedName>
        <fullName evidence="6">sulfite oxidase</fullName>
        <ecNumber evidence="6">1.8.3.1</ecNumber>
    </recommendedName>
</protein>
<evidence type="ECO:0000256" key="7">
    <source>
        <dbReference type="ARBA" id="ARBA00022505"/>
    </source>
</evidence>
<evidence type="ECO:0000256" key="9">
    <source>
        <dbReference type="ARBA" id="ARBA00022723"/>
    </source>
</evidence>
<dbReference type="InterPro" id="IPR008335">
    <property type="entry name" value="Mopterin_OxRdtase_euk"/>
</dbReference>
<evidence type="ECO:0000259" key="13">
    <source>
        <dbReference type="PROSITE" id="PS50255"/>
    </source>
</evidence>
<keyword evidence="8" id="KW-0349">Heme</keyword>
<comment type="pathway">
    <text evidence="4">Sulfur metabolism.</text>
</comment>
<keyword evidence="9" id="KW-0479">Metal-binding</keyword>
<evidence type="ECO:0000256" key="12">
    <source>
        <dbReference type="ARBA" id="ARBA00023128"/>
    </source>
</evidence>
<dbReference type="InterPro" id="IPR036374">
    <property type="entry name" value="OxRdtase_Mopterin-bd_sf"/>
</dbReference>
<proteinExistence type="predicted"/>
<dbReference type="SMART" id="SM01117">
    <property type="entry name" value="Cyt-b5"/>
    <property type="match status" value="1"/>
</dbReference>
<evidence type="ECO:0000256" key="10">
    <source>
        <dbReference type="ARBA" id="ARBA00023002"/>
    </source>
</evidence>
<dbReference type="Proteomes" id="UP001461498">
    <property type="component" value="Unassembled WGS sequence"/>
</dbReference>
<dbReference type="InterPro" id="IPR005066">
    <property type="entry name" value="MoCF_OxRdtse_dimer"/>
</dbReference>
<dbReference type="EMBL" id="JAPXFL010000003">
    <property type="protein sequence ID" value="KAK9509717.1"/>
    <property type="molecule type" value="Genomic_DNA"/>
</dbReference>